<dbReference type="EMBL" id="FMZA01000025">
    <property type="protein sequence ID" value="SDC97780.1"/>
    <property type="molecule type" value="Genomic_DNA"/>
</dbReference>
<reference evidence="4 5" key="1">
    <citation type="submission" date="2016-10" db="EMBL/GenBank/DDBJ databases">
        <authorList>
            <person name="de Groot N.N."/>
        </authorList>
    </citation>
    <scope>NUCLEOTIDE SEQUENCE [LARGE SCALE GENOMIC DNA]</scope>
    <source>
        <strain evidence="4 5">DSM 45514</strain>
    </source>
</reference>
<name>A0A1G6QZE6_9BACL</name>
<dbReference type="GO" id="GO:0047617">
    <property type="term" value="F:fatty acyl-CoA hydrolase activity"/>
    <property type="evidence" value="ECO:0007669"/>
    <property type="project" value="InterPro"/>
</dbReference>
<organism evidence="4 5">
    <name type="scientific">Melghirimyces thermohalophilus</name>
    <dbReference type="NCBI Taxonomy" id="1236220"/>
    <lineage>
        <taxon>Bacteria</taxon>
        <taxon>Bacillati</taxon>
        <taxon>Bacillota</taxon>
        <taxon>Bacilli</taxon>
        <taxon>Bacillales</taxon>
        <taxon>Thermoactinomycetaceae</taxon>
        <taxon>Melghirimyces</taxon>
    </lineage>
</organism>
<accession>A0A1G6QZE6</accession>
<dbReference type="InterPro" id="IPR039298">
    <property type="entry name" value="ACOT13"/>
</dbReference>
<proteinExistence type="inferred from homology"/>
<dbReference type="CDD" id="cd03443">
    <property type="entry name" value="PaaI_thioesterase"/>
    <property type="match status" value="1"/>
</dbReference>
<dbReference type="SUPFAM" id="SSF54637">
    <property type="entry name" value="Thioesterase/thiol ester dehydrase-isomerase"/>
    <property type="match status" value="1"/>
</dbReference>
<dbReference type="InterPro" id="IPR029069">
    <property type="entry name" value="HotDog_dom_sf"/>
</dbReference>
<gene>
    <name evidence="4" type="ORF">SAMN04488112_12514</name>
</gene>
<feature type="domain" description="Thioesterase" evidence="3">
    <location>
        <begin position="70"/>
        <end position="146"/>
    </location>
</feature>
<dbReference type="NCBIfam" id="TIGR00369">
    <property type="entry name" value="unchar_dom_1"/>
    <property type="match status" value="1"/>
</dbReference>
<keyword evidence="5" id="KW-1185">Reference proteome</keyword>
<protein>
    <submittedName>
        <fullName evidence="4">Uncharacterized domain 1-containing protein</fullName>
    </submittedName>
</protein>
<evidence type="ECO:0000313" key="4">
    <source>
        <dbReference type="EMBL" id="SDC97780.1"/>
    </source>
</evidence>
<comment type="similarity">
    <text evidence="1">Belongs to the thioesterase PaaI family.</text>
</comment>
<dbReference type="Gene3D" id="3.10.129.10">
    <property type="entry name" value="Hotdog Thioesterase"/>
    <property type="match status" value="1"/>
</dbReference>
<sequence>MDLYQEFHDMMQSSTEEEKEVLRLALQAIRQKRERGSAYPSGFLGLSGEFVEDGVYRFRVPITPYMMNRGGIVHGGVIGTLADSTMGSLINKSLPEGKVAVTVEMKVNYLEPGVGSELISEARLIRLGNTLTFADCKVENGSGKRIAHATGTFAIIPMTS</sequence>
<evidence type="ECO:0000256" key="2">
    <source>
        <dbReference type="ARBA" id="ARBA00022801"/>
    </source>
</evidence>
<dbReference type="PANTHER" id="PTHR21660:SF1">
    <property type="entry name" value="ACYL-COENZYME A THIOESTERASE 13"/>
    <property type="match status" value="1"/>
</dbReference>
<dbReference type="RefSeq" id="WP_176758026.1">
    <property type="nucleotide sequence ID" value="NZ_FMZA01000025.1"/>
</dbReference>
<dbReference type="InterPro" id="IPR006683">
    <property type="entry name" value="Thioestr_dom"/>
</dbReference>
<dbReference type="PANTHER" id="PTHR21660">
    <property type="entry name" value="THIOESTERASE SUPERFAMILY MEMBER-RELATED"/>
    <property type="match status" value="1"/>
</dbReference>
<evidence type="ECO:0000313" key="5">
    <source>
        <dbReference type="Proteomes" id="UP000199387"/>
    </source>
</evidence>
<dbReference type="InterPro" id="IPR003736">
    <property type="entry name" value="PAAI_dom"/>
</dbReference>
<dbReference type="AlphaFoldDB" id="A0A1G6QZE6"/>
<dbReference type="Pfam" id="PF03061">
    <property type="entry name" value="4HBT"/>
    <property type="match status" value="1"/>
</dbReference>
<evidence type="ECO:0000256" key="1">
    <source>
        <dbReference type="ARBA" id="ARBA00008324"/>
    </source>
</evidence>
<dbReference type="Proteomes" id="UP000199387">
    <property type="component" value="Unassembled WGS sequence"/>
</dbReference>
<evidence type="ECO:0000259" key="3">
    <source>
        <dbReference type="Pfam" id="PF03061"/>
    </source>
</evidence>
<dbReference type="STRING" id="1236220.SAMN04488112_12514"/>
<keyword evidence="2" id="KW-0378">Hydrolase</keyword>